<reference evidence="2 3" key="1">
    <citation type="submission" date="2016-02" db="EMBL/GenBank/DDBJ databases">
        <title>Genome analysis of coral dinoflagellate symbionts highlights evolutionary adaptations to a symbiotic lifestyle.</title>
        <authorList>
            <person name="Aranda M."/>
            <person name="Li Y."/>
            <person name="Liew Y.J."/>
            <person name="Baumgarten S."/>
            <person name="Simakov O."/>
            <person name="Wilson M."/>
            <person name="Piel J."/>
            <person name="Ashoor H."/>
            <person name="Bougouffa S."/>
            <person name="Bajic V.B."/>
            <person name="Ryu T."/>
            <person name="Ravasi T."/>
            <person name="Bayer T."/>
            <person name="Micklem G."/>
            <person name="Kim H."/>
            <person name="Bhak J."/>
            <person name="Lajeunesse T.C."/>
            <person name="Voolstra C.R."/>
        </authorList>
    </citation>
    <scope>NUCLEOTIDE SEQUENCE [LARGE SCALE GENOMIC DNA]</scope>
    <source>
        <strain evidence="2 3">CCMP2467</strain>
    </source>
</reference>
<protein>
    <submittedName>
        <fullName evidence="2">Uncharacterized protein</fullName>
    </submittedName>
</protein>
<dbReference type="Proteomes" id="UP000186817">
    <property type="component" value="Unassembled WGS sequence"/>
</dbReference>
<sequence length="372" mass="41158">MGEPVWHGGWAGFFGSFKFFQERRFAAEVLHEVVKSRLRSSANKQAQWLHSLRVSVSVQVGVGEGDSEGVWEDLGFPCNRPRLFVLGIAKEKMVWIPPPNESDEAQRFFHMFGAEPTSYGNCYMTDSWSSRRSQLADRMLLRQLHLGAGALLEEPTDRTERFKCLCSAANPSSTSAAMAYEEMRQTRALTEMGLPFFCDWEQNPASGKCTPSPFVPCLLTHGNLVEHTSARALTDAELFTVHGWGTLRNDRYRSDIMQVISSSAPRSAKQFLGNSMHIPSALAVLLYGFTHMLRLSDVNSRAWLITRRSASWSNEIGSTAAAALAESSAAGQSKGKGLSKGRGGRGRKRQAGEAEMAETDVAFRRAASTFFD</sequence>
<name>A0A1Q9BZ51_SYMMI</name>
<dbReference type="OrthoDB" id="418724at2759"/>
<evidence type="ECO:0000313" key="2">
    <source>
        <dbReference type="EMBL" id="OLP75952.1"/>
    </source>
</evidence>
<dbReference type="EMBL" id="LSRX01002197">
    <property type="protein sequence ID" value="OLP75952.1"/>
    <property type="molecule type" value="Genomic_DNA"/>
</dbReference>
<gene>
    <name evidence="2" type="ORF">AK812_SmicGene44179</name>
</gene>
<accession>A0A1Q9BZ51</accession>
<proteinExistence type="predicted"/>
<organism evidence="2 3">
    <name type="scientific">Symbiodinium microadriaticum</name>
    <name type="common">Dinoflagellate</name>
    <name type="synonym">Zooxanthella microadriatica</name>
    <dbReference type="NCBI Taxonomy" id="2951"/>
    <lineage>
        <taxon>Eukaryota</taxon>
        <taxon>Sar</taxon>
        <taxon>Alveolata</taxon>
        <taxon>Dinophyceae</taxon>
        <taxon>Suessiales</taxon>
        <taxon>Symbiodiniaceae</taxon>
        <taxon>Symbiodinium</taxon>
    </lineage>
</organism>
<feature type="compositionally biased region" description="Basic residues" evidence="1">
    <location>
        <begin position="337"/>
        <end position="349"/>
    </location>
</feature>
<feature type="region of interest" description="Disordered" evidence="1">
    <location>
        <begin position="331"/>
        <end position="358"/>
    </location>
</feature>
<evidence type="ECO:0000256" key="1">
    <source>
        <dbReference type="SAM" id="MobiDB-lite"/>
    </source>
</evidence>
<comment type="caution">
    <text evidence="2">The sequence shown here is derived from an EMBL/GenBank/DDBJ whole genome shotgun (WGS) entry which is preliminary data.</text>
</comment>
<keyword evidence="3" id="KW-1185">Reference proteome</keyword>
<evidence type="ECO:0000313" key="3">
    <source>
        <dbReference type="Proteomes" id="UP000186817"/>
    </source>
</evidence>
<dbReference type="AlphaFoldDB" id="A0A1Q9BZ51"/>